<name>A0A835ZPB4_9STRA</name>
<sequence length="167" mass="18318">MWVHIGLVLLAFLQCNAGGMPGCAAVAPSSVGKRGHASPAAAPKWSKHCSHAPHSLQHAVHLLPRLWHHYLRPQHWHIFRGHQLQVARVARERGLAAAQTGRRLKVSKAALGTCRHCRSQRTSAWHLPVAALGSTVDVLDIFSLHAWTLCSFREAMSDADTSPMEIS</sequence>
<reference evidence="2" key="1">
    <citation type="submission" date="2021-02" db="EMBL/GenBank/DDBJ databases">
        <title>First Annotated Genome of the Yellow-green Alga Tribonema minus.</title>
        <authorList>
            <person name="Mahan K.M."/>
        </authorList>
    </citation>
    <scope>NUCLEOTIDE SEQUENCE</scope>
    <source>
        <strain evidence="2">UTEX B ZZ1240</strain>
    </source>
</reference>
<protein>
    <recommendedName>
        <fullName evidence="4">Secreted protein</fullName>
    </recommendedName>
</protein>
<keyword evidence="1" id="KW-0732">Signal</keyword>
<feature type="signal peptide" evidence="1">
    <location>
        <begin position="1"/>
        <end position="18"/>
    </location>
</feature>
<dbReference type="EMBL" id="JAFCMP010000008">
    <property type="protein sequence ID" value="KAG5192303.1"/>
    <property type="molecule type" value="Genomic_DNA"/>
</dbReference>
<evidence type="ECO:0008006" key="4">
    <source>
        <dbReference type="Google" id="ProtNLM"/>
    </source>
</evidence>
<accession>A0A835ZPB4</accession>
<evidence type="ECO:0000313" key="2">
    <source>
        <dbReference type="EMBL" id="KAG5192303.1"/>
    </source>
</evidence>
<evidence type="ECO:0000256" key="1">
    <source>
        <dbReference type="SAM" id="SignalP"/>
    </source>
</evidence>
<comment type="caution">
    <text evidence="2">The sequence shown here is derived from an EMBL/GenBank/DDBJ whole genome shotgun (WGS) entry which is preliminary data.</text>
</comment>
<keyword evidence="3" id="KW-1185">Reference proteome</keyword>
<organism evidence="2 3">
    <name type="scientific">Tribonema minus</name>
    <dbReference type="NCBI Taxonomy" id="303371"/>
    <lineage>
        <taxon>Eukaryota</taxon>
        <taxon>Sar</taxon>
        <taxon>Stramenopiles</taxon>
        <taxon>Ochrophyta</taxon>
        <taxon>PX clade</taxon>
        <taxon>Xanthophyceae</taxon>
        <taxon>Tribonematales</taxon>
        <taxon>Tribonemataceae</taxon>
        <taxon>Tribonema</taxon>
    </lineage>
</organism>
<gene>
    <name evidence="2" type="ORF">JKP88DRAFT_230326</name>
</gene>
<proteinExistence type="predicted"/>
<feature type="chain" id="PRO_5032502858" description="Secreted protein" evidence="1">
    <location>
        <begin position="19"/>
        <end position="167"/>
    </location>
</feature>
<evidence type="ECO:0000313" key="3">
    <source>
        <dbReference type="Proteomes" id="UP000664859"/>
    </source>
</evidence>
<dbReference type="AlphaFoldDB" id="A0A835ZPB4"/>
<dbReference type="Proteomes" id="UP000664859">
    <property type="component" value="Unassembled WGS sequence"/>
</dbReference>